<protein>
    <recommendedName>
        <fullName evidence="1">Alcohol dehydrogenase-like N-terminal domain-containing protein</fullName>
    </recommendedName>
</protein>
<accession>A0A0W0ICL7</accession>
<organism evidence="2 3">
    <name type="scientific">Pseudomonas viridiflava ICMP 13104</name>
    <dbReference type="NCBI Taxonomy" id="1198305"/>
    <lineage>
        <taxon>Bacteria</taxon>
        <taxon>Pseudomonadati</taxon>
        <taxon>Pseudomonadota</taxon>
        <taxon>Gammaproteobacteria</taxon>
        <taxon>Pseudomonadales</taxon>
        <taxon>Pseudomonadaceae</taxon>
        <taxon>Pseudomonas</taxon>
    </lineage>
</organism>
<dbReference type="InterPro" id="IPR052711">
    <property type="entry name" value="Zinc_ADH-like"/>
</dbReference>
<dbReference type="PANTHER" id="PTHR45033:SF2">
    <property type="entry name" value="ZINC-TYPE ALCOHOL DEHYDROGENASE-LIKE PROTEIN C1773.06C"/>
    <property type="match status" value="1"/>
</dbReference>
<dbReference type="Proteomes" id="UP000053048">
    <property type="component" value="Unassembled WGS sequence"/>
</dbReference>
<dbReference type="InterPro" id="IPR013154">
    <property type="entry name" value="ADH-like_N"/>
</dbReference>
<evidence type="ECO:0000313" key="3">
    <source>
        <dbReference type="Proteomes" id="UP000053048"/>
    </source>
</evidence>
<dbReference type="PANTHER" id="PTHR45033">
    <property type="match status" value="1"/>
</dbReference>
<proteinExistence type="predicted"/>
<evidence type="ECO:0000259" key="1">
    <source>
        <dbReference type="Pfam" id="PF08240"/>
    </source>
</evidence>
<dbReference type="InterPro" id="IPR011032">
    <property type="entry name" value="GroES-like_sf"/>
</dbReference>
<sequence>MKAFQIGSQQGLDALTATTRPEPIAGPGEAIVAPRLVSLISRDVQILRGTYGARQLPERIPMSEGVGDVIATGEGVSQVKPGDRVICGHFLAQYPAGLMTATFDLRRKF</sequence>
<dbReference type="SUPFAM" id="SSF50129">
    <property type="entry name" value="GroES-like"/>
    <property type="match status" value="1"/>
</dbReference>
<comment type="caution">
    <text evidence="2">The sequence shown here is derived from an EMBL/GenBank/DDBJ whole genome shotgun (WGS) entry which is preliminary data.</text>
</comment>
<feature type="domain" description="Alcohol dehydrogenase-like N-terminal" evidence="1">
    <location>
        <begin position="26"/>
        <end position="89"/>
    </location>
</feature>
<keyword evidence="3" id="KW-1185">Reference proteome</keyword>
<dbReference type="AlphaFoldDB" id="A0A0W0ICL7"/>
<reference evidence="2 3" key="1">
    <citation type="submission" date="2015-09" db="EMBL/GenBank/DDBJ databases">
        <title>Genome sequence of ICMP 13104.</title>
        <authorList>
            <person name="Visnovsky S."/>
            <person name="Lu A."/>
            <person name="Panda P."/>
            <person name="Pitman A."/>
        </authorList>
    </citation>
    <scope>NUCLEOTIDE SEQUENCE [LARGE SCALE GENOMIC DNA]</scope>
    <source>
        <strain evidence="2 3">ICMP 13104</strain>
    </source>
</reference>
<dbReference type="Gene3D" id="3.90.180.10">
    <property type="entry name" value="Medium-chain alcohol dehydrogenases, catalytic domain"/>
    <property type="match status" value="1"/>
</dbReference>
<dbReference type="Pfam" id="PF08240">
    <property type="entry name" value="ADH_N"/>
    <property type="match status" value="1"/>
</dbReference>
<name>A0A0W0ICL7_PSEVI</name>
<dbReference type="EMBL" id="LKEJ01000025">
    <property type="protein sequence ID" value="KTB70895.1"/>
    <property type="molecule type" value="Genomic_DNA"/>
</dbReference>
<evidence type="ECO:0000313" key="2">
    <source>
        <dbReference type="EMBL" id="KTB70895.1"/>
    </source>
</evidence>
<gene>
    <name evidence="2" type="ORF">AO067_24485</name>
</gene>